<keyword evidence="3 6" id="KW-0560">Oxidoreductase</keyword>
<dbReference type="PANTHER" id="PTHR46300">
    <property type="entry name" value="P450, PUTATIVE (EUROFUNG)-RELATED-RELATED"/>
    <property type="match status" value="1"/>
</dbReference>
<evidence type="ECO:0000256" key="5">
    <source>
        <dbReference type="ARBA" id="ARBA00023033"/>
    </source>
</evidence>
<organism evidence="7 8">
    <name type="scientific">Diaporthe australafricana</name>
    <dbReference type="NCBI Taxonomy" id="127596"/>
    <lineage>
        <taxon>Eukaryota</taxon>
        <taxon>Fungi</taxon>
        <taxon>Dikarya</taxon>
        <taxon>Ascomycota</taxon>
        <taxon>Pezizomycotina</taxon>
        <taxon>Sordariomycetes</taxon>
        <taxon>Sordariomycetidae</taxon>
        <taxon>Diaporthales</taxon>
        <taxon>Diaporthaceae</taxon>
        <taxon>Diaporthe</taxon>
    </lineage>
</organism>
<dbReference type="PRINTS" id="PR00463">
    <property type="entry name" value="EP450I"/>
</dbReference>
<reference evidence="7 8" key="1">
    <citation type="journal article" date="2024" name="IMA Fungus">
        <title>IMA Genome - F19 : A genome assembly and annotation guide to empower mycologists, including annotated draft genome sequences of Ceratocystis pirilliformis, Diaporthe australafricana, Fusarium ophioides, Paecilomyces lecythidis, and Sporothrix stenoceras.</title>
        <authorList>
            <person name="Aylward J."/>
            <person name="Wilson A.M."/>
            <person name="Visagie C.M."/>
            <person name="Spraker J."/>
            <person name="Barnes I."/>
            <person name="Buitendag C."/>
            <person name="Ceriani C."/>
            <person name="Del Mar Angel L."/>
            <person name="du Plessis D."/>
            <person name="Fuchs T."/>
            <person name="Gasser K."/>
            <person name="Kramer D."/>
            <person name="Li W."/>
            <person name="Munsamy K."/>
            <person name="Piso A."/>
            <person name="Price J.L."/>
            <person name="Sonnekus B."/>
            <person name="Thomas C."/>
            <person name="van der Nest A."/>
            <person name="van Dijk A."/>
            <person name="van Heerden A."/>
            <person name="van Vuuren N."/>
            <person name="Yilmaz N."/>
            <person name="Duong T.A."/>
            <person name="van der Merwe N.A."/>
            <person name="Wingfield M.J."/>
            <person name="Wingfield B.D."/>
        </authorList>
    </citation>
    <scope>NUCLEOTIDE SEQUENCE [LARGE SCALE GENOMIC DNA]</scope>
    <source>
        <strain evidence="7 8">CMW 18300</strain>
    </source>
</reference>
<protein>
    <recommendedName>
        <fullName evidence="9">Cytochrome P450</fullName>
    </recommendedName>
</protein>
<dbReference type="InterPro" id="IPR017972">
    <property type="entry name" value="Cyt_P450_CS"/>
</dbReference>
<accession>A0ABR3WDM9</accession>
<gene>
    <name evidence="7" type="ORF">Daus18300_009634</name>
</gene>
<dbReference type="PROSITE" id="PS00086">
    <property type="entry name" value="CYTOCHROME_P450"/>
    <property type="match status" value="1"/>
</dbReference>
<keyword evidence="8" id="KW-1185">Reference proteome</keyword>
<evidence type="ECO:0000256" key="4">
    <source>
        <dbReference type="ARBA" id="ARBA00023004"/>
    </source>
</evidence>
<dbReference type="InterPro" id="IPR036396">
    <property type="entry name" value="Cyt_P450_sf"/>
</dbReference>
<evidence type="ECO:0000313" key="7">
    <source>
        <dbReference type="EMBL" id="KAL1859489.1"/>
    </source>
</evidence>
<evidence type="ECO:0000256" key="2">
    <source>
        <dbReference type="ARBA" id="ARBA00022723"/>
    </source>
</evidence>
<evidence type="ECO:0008006" key="9">
    <source>
        <dbReference type="Google" id="ProtNLM"/>
    </source>
</evidence>
<sequence>MADGAGIAVDHDSLLGKSPLLLTSIALITLEWSKEYGDIVGLRIGPQSMVIVSSPELIRELFVNRGVVYSGRPVLYVTRDLIFPDQDHMFMMQNDEILRRTRTAFKRLTGPAGLKEALALQETTALKLISNLSDGIESPERCIRLWSFTTAMTAILGPVAEDKAAEVLEEWTHIQHRLIESVEATMSSAFELLPFLKYLPFIPGKENARQIGVSLRAVYTDLFDRLKHHLSQARLSVVDTKYWGLIGSILREQEMDQESSEKTKSHFTDSQLKTLAQFVQDAATDTTISTAMSCIMALTAYPHLLRKVQKEVDTLYGRQGVSSHTDIDRLPYVRACVFETLRWRPPTPVLLPHRLEQDDHIRGFHLPQGTMIIANAWAANHDPTHFEEPDVFNPERFVEFQAYPGLYPFGIGRRSCPGDQFALNNLIITISKLAFSFEFVFDGTAPEFDIEKEYGAGVIMSPKRFPVKFIRRES</sequence>
<keyword evidence="4 6" id="KW-0408">Iron</keyword>
<dbReference type="Proteomes" id="UP001583177">
    <property type="component" value="Unassembled WGS sequence"/>
</dbReference>
<comment type="caution">
    <text evidence="7">The sequence shown here is derived from an EMBL/GenBank/DDBJ whole genome shotgun (WGS) entry which is preliminary data.</text>
</comment>
<dbReference type="PRINTS" id="PR00385">
    <property type="entry name" value="P450"/>
</dbReference>
<dbReference type="SUPFAM" id="SSF48264">
    <property type="entry name" value="Cytochrome P450"/>
    <property type="match status" value="1"/>
</dbReference>
<keyword evidence="6" id="KW-0349">Heme</keyword>
<dbReference type="InterPro" id="IPR050364">
    <property type="entry name" value="Cytochrome_P450_fung"/>
</dbReference>
<dbReference type="Gene3D" id="1.10.630.10">
    <property type="entry name" value="Cytochrome P450"/>
    <property type="match status" value="1"/>
</dbReference>
<keyword evidence="2 6" id="KW-0479">Metal-binding</keyword>
<dbReference type="Pfam" id="PF00067">
    <property type="entry name" value="p450"/>
    <property type="match status" value="1"/>
</dbReference>
<evidence type="ECO:0000313" key="8">
    <source>
        <dbReference type="Proteomes" id="UP001583177"/>
    </source>
</evidence>
<evidence type="ECO:0000256" key="6">
    <source>
        <dbReference type="RuleBase" id="RU000461"/>
    </source>
</evidence>
<keyword evidence="5 6" id="KW-0503">Monooxygenase</keyword>
<dbReference type="InterPro" id="IPR002401">
    <property type="entry name" value="Cyt_P450_E_grp-I"/>
</dbReference>
<dbReference type="InterPro" id="IPR001128">
    <property type="entry name" value="Cyt_P450"/>
</dbReference>
<evidence type="ECO:0000256" key="3">
    <source>
        <dbReference type="ARBA" id="ARBA00023002"/>
    </source>
</evidence>
<dbReference type="EMBL" id="JAWRVE010000099">
    <property type="protein sequence ID" value="KAL1859489.1"/>
    <property type="molecule type" value="Genomic_DNA"/>
</dbReference>
<evidence type="ECO:0000256" key="1">
    <source>
        <dbReference type="ARBA" id="ARBA00010617"/>
    </source>
</evidence>
<comment type="similarity">
    <text evidence="1 6">Belongs to the cytochrome P450 family.</text>
</comment>
<proteinExistence type="inferred from homology"/>
<dbReference type="PANTHER" id="PTHR46300:SF2">
    <property type="entry name" value="CYTOCHROME P450 MONOOXYGENASE ALNH-RELATED"/>
    <property type="match status" value="1"/>
</dbReference>
<name>A0ABR3WDM9_9PEZI</name>